<evidence type="ECO:0000313" key="1">
    <source>
        <dbReference type="EMBL" id="QHU10192.1"/>
    </source>
</evidence>
<dbReference type="AlphaFoldDB" id="A0A6C0JWP2"/>
<accession>A0A6C0JWP2</accession>
<organism evidence="1">
    <name type="scientific">viral metagenome</name>
    <dbReference type="NCBI Taxonomy" id="1070528"/>
    <lineage>
        <taxon>unclassified sequences</taxon>
        <taxon>metagenomes</taxon>
        <taxon>organismal metagenomes</taxon>
    </lineage>
</organism>
<proteinExistence type="predicted"/>
<name>A0A6C0JWP2_9ZZZZ</name>
<dbReference type="EMBL" id="MN740751">
    <property type="protein sequence ID" value="QHU10192.1"/>
    <property type="molecule type" value="Genomic_DNA"/>
</dbReference>
<reference evidence="1" key="1">
    <citation type="journal article" date="2020" name="Nature">
        <title>Giant virus diversity and host interactions through global metagenomics.</title>
        <authorList>
            <person name="Schulz F."/>
            <person name="Roux S."/>
            <person name="Paez-Espino D."/>
            <person name="Jungbluth S."/>
            <person name="Walsh D.A."/>
            <person name="Denef V.J."/>
            <person name="McMahon K.D."/>
            <person name="Konstantinidis K.T."/>
            <person name="Eloe-Fadrosh E.A."/>
            <person name="Kyrpides N.C."/>
            <person name="Woyke T."/>
        </authorList>
    </citation>
    <scope>NUCLEOTIDE SEQUENCE</scope>
    <source>
        <strain evidence="1">GVMAG-S-1101164-67</strain>
    </source>
</reference>
<protein>
    <submittedName>
        <fullName evidence="1">Uncharacterized protein</fullName>
    </submittedName>
</protein>
<sequence>MSRYFDNKELFVGPTTKQYGSHMVTTNVIKETKIKYINIDSRFRDDYNYSNLANYYFTLPERINDVKTVSICNIELPLSVFNISSDLGNNYFQVYRTSSAIDSSMVDISYGFYQLTPFYGNNPLKTEINASLANKGVSNLTIDFSNNYNNGTTTINTYNGYYAQLKNTGGSPLTVNFAVSSTGSFDKYNLKSKMGWLLGFHDLSYTIPSGGTIYSDSFVNLHFPRYLYVVLDEFSRGNQSSFISPLPSSLINKNIIARISIDYKKYDFGDIVVGNQFNGVLLSDNRSYTGKTDLQKLNVQIVNEWGIPVNLNGLDFSFTIVVEHE</sequence>